<sequence>MKFFKTTYQDYDDEYTAHLTYQLEFLRTFELESYDDNSISTQMDSFSEEIKQNDAVMTMLNEEKEKNNFRTTDETLFILFSWDNLHRLANFMMSDS</sequence>
<organism evidence="1">
    <name type="scientific">viral metagenome</name>
    <dbReference type="NCBI Taxonomy" id="1070528"/>
    <lineage>
        <taxon>unclassified sequences</taxon>
        <taxon>metagenomes</taxon>
        <taxon>organismal metagenomes</taxon>
    </lineage>
</organism>
<reference evidence="1" key="1">
    <citation type="journal article" date="2020" name="Nature">
        <title>Giant virus diversity and host interactions through global metagenomics.</title>
        <authorList>
            <person name="Schulz F."/>
            <person name="Roux S."/>
            <person name="Paez-Espino D."/>
            <person name="Jungbluth S."/>
            <person name="Walsh D.A."/>
            <person name="Denef V.J."/>
            <person name="McMahon K.D."/>
            <person name="Konstantinidis K.T."/>
            <person name="Eloe-Fadrosh E.A."/>
            <person name="Kyrpides N.C."/>
            <person name="Woyke T."/>
        </authorList>
    </citation>
    <scope>NUCLEOTIDE SEQUENCE</scope>
    <source>
        <strain evidence="1">GVMAG-M-3300018868-6</strain>
    </source>
</reference>
<dbReference type="EMBL" id="MN739253">
    <property type="protein sequence ID" value="QHS95529.1"/>
    <property type="molecule type" value="Genomic_DNA"/>
</dbReference>
<accession>A0A6C0BVG5</accession>
<dbReference type="AlphaFoldDB" id="A0A6C0BVG5"/>
<protein>
    <submittedName>
        <fullName evidence="1">Uncharacterized protein</fullName>
    </submittedName>
</protein>
<proteinExistence type="predicted"/>
<name>A0A6C0BVG5_9ZZZZ</name>
<evidence type="ECO:0000313" key="1">
    <source>
        <dbReference type="EMBL" id="QHS95529.1"/>
    </source>
</evidence>